<evidence type="ECO:0000256" key="5">
    <source>
        <dbReference type="SAM" id="MobiDB-lite"/>
    </source>
</evidence>
<dbReference type="Pfam" id="PF00126">
    <property type="entry name" value="HTH_1"/>
    <property type="match status" value="1"/>
</dbReference>
<dbReference type="PANTHER" id="PTHR30346:SF0">
    <property type="entry name" value="HCA OPERON TRANSCRIPTIONAL ACTIVATOR HCAR"/>
    <property type="match status" value="1"/>
</dbReference>
<accession>A0A7K3M198</accession>
<evidence type="ECO:0000256" key="3">
    <source>
        <dbReference type="ARBA" id="ARBA00023125"/>
    </source>
</evidence>
<dbReference type="GO" id="GO:0003700">
    <property type="term" value="F:DNA-binding transcription factor activity"/>
    <property type="evidence" value="ECO:0007669"/>
    <property type="project" value="InterPro"/>
</dbReference>
<evidence type="ECO:0000313" key="7">
    <source>
        <dbReference type="EMBL" id="NDL57071.1"/>
    </source>
</evidence>
<dbReference type="Pfam" id="PF03466">
    <property type="entry name" value="LysR_substrate"/>
    <property type="match status" value="1"/>
</dbReference>
<dbReference type="RefSeq" id="WP_162449753.1">
    <property type="nucleotide sequence ID" value="NZ_WLZY01000002.1"/>
</dbReference>
<dbReference type="InterPro" id="IPR005119">
    <property type="entry name" value="LysR_subst-bd"/>
</dbReference>
<protein>
    <submittedName>
        <fullName evidence="7">LysR family transcriptional regulator</fullName>
    </submittedName>
</protein>
<feature type="compositionally biased region" description="Basic residues" evidence="5">
    <location>
        <begin position="304"/>
        <end position="313"/>
    </location>
</feature>
<dbReference type="GO" id="GO:0032993">
    <property type="term" value="C:protein-DNA complex"/>
    <property type="evidence" value="ECO:0007669"/>
    <property type="project" value="TreeGrafter"/>
</dbReference>
<keyword evidence="3" id="KW-0238">DNA-binding</keyword>
<evidence type="ECO:0000256" key="4">
    <source>
        <dbReference type="ARBA" id="ARBA00023163"/>
    </source>
</evidence>
<keyword evidence="4" id="KW-0804">Transcription</keyword>
<feature type="domain" description="HTH lysR-type" evidence="6">
    <location>
        <begin position="1"/>
        <end position="58"/>
    </location>
</feature>
<dbReference type="SUPFAM" id="SSF53850">
    <property type="entry name" value="Periplasmic binding protein-like II"/>
    <property type="match status" value="1"/>
</dbReference>
<dbReference type="FunFam" id="1.10.10.10:FF:000001">
    <property type="entry name" value="LysR family transcriptional regulator"/>
    <property type="match status" value="1"/>
</dbReference>
<organism evidence="7 8">
    <name type="scientific">Phytoactinopolyspora mesophila</name>
    <dbReference type="NCBI Taxonomy" id="2650750"/>
    <lineage>
        <taxon>Bacteria</taxon>
        <taxon>Bacillati</taxon>
        <taxon>Actinomycetota</taxon>
        <taxon>Actinomycetes</taxon>
        <taxon>Jiangellales</taxon>
        <taxon>Jiangellaceae</taxon>
        <taxon>Phytoactinopolyspora</taxon>
    </lineage>
</organism>
<reference evidence="7 8" key="1">
    <citation type="submission" date="2019-11" db="EMBL/GenBank/DDBJ databases">
        <authorList>
            <person name="Li X.-J."/>
            <person name="Feng X.-M."/>
        </authorList>
    </citation>
    <scope>NUCLEOTIDE SEQUENCE [LARGE SCALE GENOMIC DNA]</scope>
    <source>
        <strain evidence="7 8">XMNu-373</strain>
    </source>
</reference>
<dbReference type="InterPro" id="IPR036388">
    <property type="entry name" value="WH-like_DNA-bd_sf"/>
</dbReference>
<sequence>MELRQLRYFVTVAEHLHFGRAAQQLHIVQPAVSQQVRRLERELGVTLFDRSPRQVRLTRAGERLLPEAHAVLAAADRTAAVAAGLTAAQQGTLRIGTSPGLSSRLAGGLDVLANQCPDIDVQLDSRPVGQQLESVRNGDLDVAFLRGMPGKLAEDSTINAVPLLEEPVRIALTATHQLATRRRLRLQELAELPLRLPSQKCDPLLHAFVLDACRRAGFEPRRGRPSGSTPDTLVEVGAGSPAWTPLYGDADQFATSDKITVLELDPALTVTVSLVTSATRAPTCVEALHDAFTSPAPAPTSPGGHRHALAALR</sequence>
<dbReference type="EMBL" id="WLZY01000002">
    <property type="protein sequence ID" value="NDL57071.1"/>
    <property type="molecule type" value="Genomic_DNA"/>
</dbReference>
<dbReference type="AlphaFoldDB" id="A0A7K3M198"/>
<gene>
    <name evidence="7" type="ORF">F7O44_08320</name>
</gene>
<evidence type="ECO:0000256" key="1">
    <source>
        <dbReference type="ARBA" id="ARBA00009437"/>
    </source>
</evidence>
<proteinExistence type="inferred from homology"/>
<dbReference type="InterPro" id="IPR036390">
    <property type="entry name" value="WH_DNA-bd_sf"/>
</dbReference>
<dbReference type="Gene3D" id="3.40.190.10">
    <property type="entry name" value="Periplasmic binding protein-like II"/>
    <property type="match status" value="2"/>
</dbReference>
<comment type="similarity">
    <text evidence="1">Belongs to the LysR transcriptional regulatory family.</text>
</comment>
<evidence type="ECO:0000256" key="2">
    <source>
        <dbReference type="ARBA" id="ARBA00023015"/>
    </source>
</evidence>
<evidence type="ECO:0000313" key="8">
    <source>
        <dbReference type="Proteomes" id="UP000460435"/>
    </source>
</evidence>
<dbReference type="GO" id="GO:0003677">
    <property type="term" value="F:DNA binding"/>
    <property type="evidence" value="ECO:0007669"/>
    <property type="project" value="UniProtKB-KW"/>
</dbReference>
<name>A0A7K3M198_9ACTN</name>
<dbReference type="Proteomes" id="UP000460435">
    <property type="component" value="Unassembled WGS sequence"/>
</dbReference>
<dbReference type="InterPro" id="IPR000847">
    <property type="entry name" value="LysR_HTH_N"/>
</dbReference>
<keyword evidence="8" id="KW-1185">Reference proteome</keyword>
<dbReference type="PROSITE" id="PS50931">
    <property type="entry name" value="HTH_LYSR"/>
    <property type="match status" value="1"/>
</dbReference>
<dbReference type="PRINTS" id="PR00039">
    <property type="entry name" value="HTHLYSR"/>
</dbReference>
<dbReference type="SUPFAM" id="SSF46785">
    <property type="entry name" value="Winged helix' DNA-binding domain"/>
    <property type="match status" value="1"/>
</dbReference>
<dbReference type="Gene3D" id="1.10.10.10">
    <property type="entry name" value="Winged helix-like DNA-binding domain superfamily/Winged helix DNA-binding domain"/>
    <property type="match status" value="1"/>
</dbReference>
<dbReference type="CDD" id="cd08414">
    <property type="entry name" value="PBP2_LTTR_aromatics_like"/>
    <property type="match status" value="1"/>
</dbReference>
<feature type="region of interest" description="Disordered" evidence="5">
    <location>
        <begin position="294"/>
        <end position="313"/>
    </location>
</feature>
<dbReference type="PANTHER" id="PTHR30346">
    <property type="entry name" value="TRANSCRIPTIONAL DUAL REGULATOR HCAR-RELATED"/>
    <property type="match status" value="1"/>
</dbReference>
<keyword evidence="2" id="KW-0805">Transcription regulation</keyword>
<evidence type="ECO:0000259" key="6">
    <source>
        <dbReference type="PROSITE" id="PS50931"/>
    </source>
</evidence>
<comment type="caution">
    <text evidence="7">The sequence shown here is derived from an EMBL/GenBank/DDBJ whole genome shotgun (WGS) entry which is preliminary data.</text>
</comment>